<keyword evidence="2 4" id="KW-0560">Oxidoreductase</keyword>
<evidence type="ECO:0000313" key="4">
    <source>
        <dbReference type="EMBL" id="NYI95206.1"/>
    </source>
</evidence>
<evidence type="ECO:0000256" key="3">
    <source>
        <dbReference type="SAM" id="MobiDB-lite"/>
    </source>
</evidence>
<dbReference type="PRINTS" id="PR00081">
    <property type="entry name" value="GDHRDH"/>
</dbReference>
<dbReference type="GO" id="GO:0004316">
    <property type="term" value="F:3-oxoacyl-[acyl-carrier-protein] reductase (NADPH) activity"/>
    <property type="evidence" value="ECO:0007669"/>
    <property type="project" value="UniProtKB-EC"/>
</dbReference>
<dbReference type="RefSeq" id="WP_179766770.1">
    <property type="nucleotide sequence ID" value="NZ_JACCFO010000001.1"/>
</dbReference>
<dbReference type="Proteomes" id="UP000575985">
    <property type="component" value="Unassembled WGS sequence"/>
</dbReference>
<comment type="caution">
    <text evidence="4">The sequence shown here is derived from an EMBL/GenBank/DDBJ whole genome shotgun (WGS) entry which is preliminary data.</text>
</comment>
<feature type="region of interest" description="Disordered" evidence="3">
    <location>
        <begin position="1"/>
        <end position="35"/>
    </location>
</feature>
<evidence type="ECO:0000256" key="1">
    <source>
        <dbReference type="ARBA" id="ARBA00006484"/>
    </source>
</evidence>
<dbReference type="FunFam" id="3.40.50.720:FF:000173">
    <property type="entry name" value="3-oxoacyl-[acyl-carrier protein] reductase"/>
    <property type="match status" value="1"/>
</dbReference>
<dbReference type="InterPro" id="IPR036291">
    <property type="entry name" value="NAD(P)-bd_dom_sf"/>
</dbReference>
<dbReference type="SUPFAM" id="SSF51735">
    <property type="entry name" value="NAD(P)-binding Rossmann-fold domains"/>
    <property type="match status" value="1"/>
</dbReference>
<dbReference type="Pfam" id="PF13561">
    <property type="entry name" value="adh_short_C2"/>
    <property type="match status" value="1"/>
</dbReference>
<keyword evidence="5" id="KW-1185">Reference proteome</keyword>
<evidence type="ECO:0000256" key="2">
    <source>
        <dbReference type="ARBA" id="ARBA00023002"/>
    </source>
</evidence>
<gene>
    <name evidence="4" type="ORF">HNR12_001483</name>
</gene>
<sequence>MPADAAAGPERSGPPPGARAAGAPAAPQAPVPGSGLDGRVAVVTGGSRGIGRAVCAALARRGARVVVGYRSDAEGAEETAAHCAALGGAAVPRRFDVADYASVTAAVTAVARAHRRVDILVNNAGVGDAAAVLPTGPVEEWAAPVRTNCIKAASAYLLMSGRGAIVNVACIAGITGIAGLSGYAASKAGILGMTRALSREYARHRVRVNAVAPGYTADTGMVARIDDVSLKEIVGRVALERLARPEEIAAAVAFLASDEAAYITGHTLVVDGGLTA</sequence>
<dbReference type="Gene3D" id="3.40.50.720">
    <property type="entry name" value="NAD(P)-binding Rossmann-like Domain"/>
    <property type="match status" value="1"/>
</dbReference>
<dbReference type="PANTHER" id="PTHR42760:SF133">
    <property type="entry name" value="3-OXOACYL-[ACYL-CARRIER-PROTEIN] REDUCTASE"/>
    <property type="match status" value="1"/>
</dbReference>
<dbReference type="EC" id="1.1.1.100" evidence="4"/>
<reference evidence="4 5" key="1">
    <citation type="submission" date="2020-07" db="EMBL/GenBank/DDBJ databases">
        <title>Sequencing the genomes of 1000 actinobacteria strains.</title>
        <authorList>
            <person name="Klenk H.-P."/>
        </authorList>
    </citation>
    <scope>NUCLEOTIDE SEQUENCE [LARGE SCALE GENOMIC DNA]</scope>
    <source>
        <strain evidence="4 5">DSM 45927</strain>
    </source>
</reference>
<name>A0A853BKY1_9ACTN</name>
<dbReference type="EMBL" id="JACCFO010000001">
    <property type="protein sequence ID" value="NYI95206.1"/>
    <property type="molecule type" value="Genomic_DNA"/>
</dbReference>
<dbReference type="AlphaFoldDB" id="A0A853BKY1"/>
<comment type="similarity">
    <text evidence="1">Belongs to the short-chain dehydrogenases/reductases (SDR) family.</text>
</comment>
<feature type="compositionally biased region" description="Low complexity" evidence="3">
    <location>
        <begin position="1"/>
        <end position="11"/>
    </location>
</feature>
<proteinExistence type="inferred from homology"/>
<feature type="compositionally biased region" description="Low complexity" evidence="3">
    <location>
        <begin position="18"/>
        <end position="34"/>
    </location>
</feature>
<accession>A0A853BKY1</accession>
<dbReference type="PRINTS" id="PR00080">
    <property type="entry name" value="SDRFAMILY"/>
</dbReference>
<organism evidence="4 5">
    <name type="scientific">Streptomonospora nanhaiensis</name>
    <dbReference type="NCBI Taxonomy" id="1323731"/>
    <lineage>
        <taxon>Bacteria</taxon>
        <taxon>Bacillati</taxon>
        <taxon>Actinomycetota</taxon>
        <taxon>Actinomycetes</taxon>
        <taxon>Streptosporangiales</taxon>
        <taxon>Nocardiopsidaceae</taxon>
        <taxon>Streptomonospora</taxon>
    </lineage>
</organism>
<dbReference type="InterPro" id="IPR002347">
    <property type="entry name" value="SDR_fam"/>
</dbReference>
<evidence type="ECO:0000313" key="5">
    <source>
        <dbReference type="Proteomes" id="UP000575985"/>
    </source>
</evidence>
<protein>
    <submittedName>
        <fullName evidence="4">3-oxoacyl-[acyl-carrier protein] reductase</fullName>
        <ecNumber evidence="4">1.1.1.100</ecNumber>
    </submittedName>
</protein>
<dbReference type="PANTHER" id="PTHR42760">
    <property type="entry name" value="SHORT-CHAIN DEHYDROGENASES/REDUCTASES FAMILY MEMBER"/>
    <property type="match status" value="1"/>
</dbReference>